<feature type="domain" description="Peptidase M24" evidence="8">
    <location>
        <begin position="16"/>
        <end position="254"/>
    </location>
</feature>
<feature type="binding site" evidence="6">
    <location>
        <position position="87"/>
    </location>
    <ligand>
        <name>substrate</name>
    </ligand>
</feature>
<dbReference type="PATRIC" id="fig|883161.3.peg.563"/>
<dbReference type="HAMAP" id="MF_01974">
    <property type="entry name" value="MetAP_1"/>
    <property type="match status" value="1"/>
</dbReference>
<organism evidence="9 10">
    <name type="scientific">Propionimicrobium lymphophilum ACS-093-V-SCH5</name>
    <dbReference type="NCBI Taxonomy" id="883161"/>
    <lineage>
        <taxon>Bacteria</taxon>
        <taxon>Bacillati</taxon>
        <taxon>Actinomycetota</taxon>
        <taxon>Actinomycetes</taxon>
        <taxon>Propionibacteriales</taxon>
        <taxon>Propionibacteriaceae</taxon>
        <taxon>Propionimicrobium</taxon>
    </lineage>
</organism>
<keyword evidence="10" id="KW-1185">Reference proteome</keyword>
<dbReference type="GO" id="GO:0070006">
    <property type="term" value="F:metalloaminopeptidase activity"/>
    <property type="evidence" value="ECO:0007669"/>
    <property type="project" value="UniProtKB-UniRule"/>
</dbReference>
<dbReference type="InterPro" id="IPR036005">
    <property type="entry name" value="Creatinase/aminopeptidase-like"/>
</dbReference>
<dbReference type="Gene3D" id="3.90.230.10">
    <property type="entry name" value="Creatinase/methionine aminopeptidase superfamily"/>
    <property type="match status" value="1"/>
</dbReference>
<comment type="function">
    <text evidence="1 6">Removes the N-terminal methionine from nascent proteins. The N-terminal methionine is often cleaved when the second residue in the primary sequence is small and uncharged (Met-Ala-, Cys, Gly, Pro, Ser, Thr, or Val). Requires deformylation of the N(alpha)-formylated initiator methionine before it can be hydrolyzed.</text>
</comment>
<feature type="binding site" evidence="6">
    <location>
        <position position="184"/>
    </location>
    <ligand>
        <name>a divalent metal cation</name>
        <dbReference type="ChEBI" id="CHEBI:60240"/>
        <label>2</label>
        <note>catalytic</note>
    </ligand>
</feature>
<dbReference type="InterPro" id="IPR002467">
    <property type="entry name" value="Pept_M24A_MAP1"/>
</dbReference>
<feature type="binding site" evidence="6">
    <location>
        <position position="217"/>
    </location>
    <ligand>
        <name>a divalent metal cation</name>
        <dbReference type="ChEBI" id="CHEBI:60240"/>
        <label>2</label>
        <note>catalytic</note>
    </ligand>
</feature>
<dbReference type="OrthoDB" id="9802055at2"/>
<feature type="binding site" evidence="6">
    <location>
        <position position="115"/>
    </location>
    <ligand>
        <name>a divalent metal cation</name>
        <dbReference type="ChEBI" id="CHEBI:60240"/>
        <label>1</label>
    </ligand>
</feature>
<keyword evidence="5 6" id="KW-0378">Hydrolase</keyword>
<dbReference type="GO" id="GO:0006508">
    <property type="term" value="P:proteolysis"/>
    <property type="evidence" value="ECO:0007669"/>
    <property type="project" value="UniProtKB-KW"/>
</dbReference>
<evidence type="ECO:0000256" key="7">
    <source>
        <dbReference type="RuleBase" id="RU003653"/>
    </source>
</evidence>
<keyword evidence="2 6" id="KW-0031">Aminopeptidase</keyword>
<dbReference type="RefSeq" id="WP_016455402.1">
    <property type="nucleotide sequence ID" value="NZ_KE150269.1"/>
</dbReference>
<dbReference type="PROSITE" id="PS00680">
    <property type="entry name" value="MAP_1"/>
    <property type="match status" value="1"/>
</dbReference>
<dbReference type="GO" id="GO:0005829">
    <property type="term" value="C:cytosol"/>
    <property type="evidence" value="ECO:0007669"/>
    <property type="project" value="TreeGrafter"/>
</dbReference>
<dbReference type="STRING" id="883161.HMPREF9306_00556"/>
<dbReference type="HOGENOM" id="CLU_015857_0_1_11"/>
<sequence length="283" mass="30520">MFGRGIEIKSDDQIKLMRKAGLVVSEALNLMVAETKPGMTTSDVDQMAREVLAKHGADSSFLNYGADWGIMPFPGVICCSVNETVVHGIPGDRVIKDGDLVSVDFGAIVDGWHGDAARSFIVGQGADHEQRAEREELINVTRESMWRGIAQVKPGNRVGDIGHAVEDYINSCGSYGILRDYTGHGIGTAMHQNPDVPNYGRKGRGAKLTTGMCICIEPMVTLGTEEVAELDDDWTVVTQDSSDSAHWENTIAMTSKGLWILTEPDGGEERLKALGLPFGGLGD</sequence>
<dbReference type="PRINTS" id="PR00599">
    <property type="entry name" value="MAPEPTIDASE"/>
</dbReference>
<comment type="similarity">
    <text evidence="6">Belongs to the peptidase M24A family. Methionine aminopeptidase type 1 subfamily.</text>
</comment>
<evidence type="ECO:0000256" key="3">
    <source>
        <dbReference type="ARBA" id="ARBA00022670"/>
    </source>
</evidence>
<evidence type="ECO:0000256" key="2">
    <source>
        <dbReference type="ARBA" id="ARBA00022438"/>
    </source>
</evidence>
<dbReference type="GO" id="GO:0046872">
    <property type="term" value="F:metal ion binding"/>
    <property type="evidence" value="ECO:0007669"/>
    <property type="project" value="UniProtKB-UniRule"/>
</dbReference>
<comment type="catalytic activity">
    <reaction evidence="6 7">
        <text>Release of N-terminal amino acids, preferentially methionine, from peptides and arylamides.</text>
        <dbReference type="EC" id="3.4.11.18"/>
    </reaction>
</comment>
<gene>
    <name evidence="6" type="primary">map</name>
    <name evidence="9" type="ORF">HMPREF9306_00556</name>
</gene>
<keyword evidence="3 6" id="KW-0645">Protease</keyword>
<dbReference type="EC" id="3.4.11.18" evidence="6 7"/>
<evidence type="ECO:0000313" key="10">
    <source>
        <dbReference type="Proteomes" id="UP000014417"/>
    </source>
</evidence>
<evidence type="ECO:0000259" key="8">
    <source>
        <dbReference type="Pfam" id="PF00557"/>
    </source>
</evidence>
<protein>
    <recommendedName>
        <fullName evidence="6 7">Methionine aminopeptidase</fullName>
        <shortName evidence="6">MAP</shortName>
        <shortName evidence="6">MetAP</shortName>
        <ecNumber evidence="6 7">3.4.11.18</ecNumber>
    </recommendedName>
    <alternativeName>
        <fullName evidence="6">Peptidase M</fullName>
    </alternativeName>
</protein>
<feature type="binding site" evidence="6">
    <location>
        <position position="115"/>
    </location>
    <ligand>
        <name>a divalent metal cation</name>
        <dbReference type="ChEBI" id="CHEBI:60240"/>
        <label>2</label>
        <note>catalytic</note>
    </ligand>
</feature>
<comment type="cofactor">
    <cofactor evidence="6">
        <name>Co(2+)</name>
        <dbReference type="ChEBI" id="CHEBI:48828"/>
    </cofactor>
    <cofactor evidence="6">
        <name>Zn(2+)</name>
        <dbReference type="ChEBI" id="CHEBI:29105"/>
    </cofactor>
    <cofactor evidence="6">
        <name>Mn(2+)</name>
        <dbReference type="ChEBI" id="CHEBI:29035"/>
    </cofactor>
    <cofactor evidence="6">
        <name>Fe(2+)</name>
        <dbReference type="ChEBI" id="CHEBI:29033"/>
    </cofactor>
    <text evidence="6">Binds 2 divalent metal cations per subunit. Has a high-affinity and a low affinity metal-binding site. The true nature of the physiological cofactor is under debate. The enzyme is active with cobalt, zinc, manganese or divalent iron ions. Most likely, methionine aminopeptidases function as mononuclear Fe(2+)-metalloproteases under physiological conditions, and the catalytically relevant metal-binding site has been assigned to the histidine-containing high-affinity site.</text>
</comment>
<comment type="subunit">
    <text evidence="6">Monomer.</text>
</comment>
<dbReference type="PANTHER" id="PTHR43330">
    <property type="entry name" value="METHIONINE AMINOPEPTIDASE"/>
    <property type="match status" value="1"/>
</dbReference>
<feature type="binding site" evidence="6">
    <location>
        <position position="104"/>
    </location>
    <ligand>
        <name>a divalent metal cation</name>
        <dbReference type="ChEBI" id="CHEBI:60240"/>
        <label>1</label>
    </ligand>
</feature>
<proteinExistence type="inferred from homology"/>
<evidence type="ECO:0000256" key="4">
    <source>
        <dbReference type="ARBA" id="ARBA00022723"/>
    </source>
</evidence>
<dbReference type="InterPro" id="IPR000994">
    <property type="entry name" value="Pept_M24"/>
</dbReference>
<keyword evidence="4 6" id="KW-0479">Metal-binding</keyword>
<evidence type="ECO:0000313" key="9">
    <source>
        <dbReference type="EMBL" id="EPD33027.1"/>
    </source>
</evidence>
<dbReference type="AlphaFoldDB" id="S2WK19"/>
<feature type="binding site" evidence="6">
    <location>
        <position position="191"/>
    </location>
    <ligand>
        <name>substrate</name>
    </ligand>
</feature>
<evidence type="ECO:0000256" key="6">
    <source>
        <dbReference type="HAMAP-Rule" id="MF_01974"/>
    </source>
</evidence>
<feature type="binding site" evidence="6">
    <location>
        <position position="248"/>
    </location>
    <ligand>
        <name>a divalent metal cation</name>
        <dbReference type="ChEBI" id="CHEBI:60240"/>
        <label>1</label>
    </ligand>
</feature>
<dbReference type="InterPro" id="IPR001714">
    <property type="entry name" value="Pept_M24_MAP"/>
</dbReference>
<reference evidence="9 10" key="1">
    <citation type="submission" date="2013-04" db="EMBL/GenBank/DDBJ databases">
        <title>The Genome Sequence of Propionimicrobium lymphophilum ACS-093-V-SCH5.</title>
        <authorList>
            <consortium name="The Broad Institute Genomics Platform"/>
            <person name="Earl A."/>
            <person name="Ward D."/>
            <person name="Feldgarden M."/>
            <person name="Gevers D."/>
            <person name="Saerens B."/>
            <person name="Vaneechoutte M."/>
            <person name="Walker B."/>
            <person name="Young S."/>
            <person name="Zeng Q."/>
            <person name="Gargeya S."/>
            <person name="Fitzgerald M."/>
            <person name="Haas B."/>
            <person name="Abouelleil A."/>
            <person name="Allen A.W."/>
            <person name="Alvarado L."/>
            <person name="Arachchi H.M."/>
            <person name="Berlin A.M."/>
            <person name="Chapman S.B."/>
            <person name="Gainer-Dewar J."/>
            <person name="Goldberg J."/>
            <person name="Griggs A."/>
            <person name="Gujja S."/>
            <person name="Hansen M."/>
            <person name="Howarth C."/>
            <person name="Imamovic A."/>
            <person name="Ireland A."/>
            <person name="Larimer J."/>
            <person name="McCowan C."/>
            <person name="Murphy C."/>
            <person name="Pearson M."/>
            <person name="Poon T.W."/>
            <person name="Priest M."/>
            <person name="Roberts A."/>
            <person name="Saif S."/>
            <person name="Shea T."/>
            <person name="Sisk P."/>
            <person name="Sykes S."/>
            <person name="Wortman J."/>
            <person name="Nusbaum C."/>
            <person name="Birren B."/>
        </authorList>
    </citation>
    <scope>NUCLEOTIDE SEQUENCE [LARGE SCALE GENOMIC DNA]</scope>
    <source>
        <strain evidence="9 10">ACS-093-V-SCH5</strain>
    </source>
</reference>
<feature type="binding site" evidence="6">
    <location>
        <position position="248"/>
    </location>
    <ligand>
        <name>a divalent metal cation</name>
        <dbReference type="ChEBI" id="CHEBI:60240"/>
        <label>2</label>
        <note>catalytic</note>
    </ligand>
</feature>
<dbReference type="NCBIfam" id="TIGR00500">
    <property type="entry name" value="met_pdase_I"/>
    <property type="match status" value="1"/>
</dbReference>
<comment type="caution">
    <text evidence="9">The sequence shown here is derived from an EMBL/GenBank/DDBJ whole genome shotgun (WGS) entry which is preliminary data.</text>
</comment>
<dbReference type="Proteomes" id="UP000014417">
    <property type="component" value="Unassembled WGS sequence"/>
</dbReference>
<evidence type="ECO:0000256" key="1">
    <source>
        <dbReference type="ARBA" id="ARBA00002521"/>
    </source>
</evidence>
<evidence type="ECO:0000256" key="5">
    <source>
        <dbReference type="ARBA" id="ARBA00022801"/>
    </source>
</evidence>
<name>S2WK19_9ACTN</name>
<dbReference type="Pfam" id="PF00557">
    <property type="entry name" value="Peptidase_M24"/>
    <property type="match status" value="1"/>
</dbReference>
<dbReference type="PANTHER" id="PTHR43330:SF27">
    <property type="entry name" value="METHIONINE AMINOPEPTIDASE"/>
    <property type="match status" value="1"/>
</dbReference>
<dbReference type="EMBL" id="AGZR01000005">
    <property type="protein sequence ID" value="EPD33027.1"/>
    <property type="molecule type" value="Genomic_DNA"/>
</dbReference>
<dbReference type="CDD" id="cd01086">
    <property type="entry name" value="MetAP1"/>
    <property type="match status" value="1"/>
</dbReference>
<accession>S2WK19</accession>
<dbReference type="SUPFAM" id="SSF55920">
    <property type="entry name" value="Creatinase/aminopeptidase"/>
    <property type="match status" value="1"/>
</dbReference>
<dbReference type="GO" id="GO:0004239">
    <property type="term" value="F:initiator methionyl aminopeptidase activity"/>
    <property type="evidence" value="ECO:0007669"/>
    <property type="project" value="UniProtKB-UniRule"/>
</dbReference>